<feature type="region of interest" description="Disordered" evidence="18">
    <location>
        <begin position="110"/>
        <end position="160"/>
    </location>
</feature>
<dbReference type="SMART" id="SM00184">
    <property type="entry name" value="RING"/>
    <property type="match status" value="1"/>
</dbReference>
<evidence type="ECO:0000256" key="10">
    <source>
        <dbReference type="ARBA" id="ARBA00022771"/>
    </source>
</evidence>
<comment type="catalytic activity">
    <reaction evidence="1 17">
        <text>S-ubiquitinyl-[E2 ubiquitin-conjugating enzyme]-L-cysteine + [acceptor protein]-L-lysine = [E2 ubiquitin-conjugating enzyme]-L-cysteine + N(6)-ubiquitinyl-[acceptor protein]-L-lysine.</text>
        <dbReference type="EC" id="2.3.2.27"/>
    </reaction>
</comment>
<evidence type="ECO:0000256" key="11">
    <source>
        <dbReference type="ARBA" id="ARBA00022786"/>
    </source>
</evidence>
<dbReference type="PROSITE" id="PS50800">
    <property type="entry name" value="SAP"/>
    <property type="match status" value="1"/>
</dbReference>
<evidence type="ECO:0000256" key="7">
    <source>
        <dbReference type="ARBA" id="ARBA00022679"/>
    </source>
</evidence>
<dbReference type="GO" id="GO:0006301">
    <property type="term" value="P:DNA damage tolerance"/>
    <property type="evidence" value="ECO:0007669"/>
    <property type="project" value="InterPro"/>
</dbReference>
<dbReference type="OrthoDB" id="9049620at2759"/>
<comment type="similarity">
    <text evidence="4 17">Belongs to the RAD18 family.</text>
</comment>
<keyword evidence="9 17" id="KW-0227">DNA damage</keyword>
<dbReference type="FunFam" id="3.30.40.10:FF:000172">
    <property type="entry name" value="E3 ubiquitin-protein ligase RAD18"/>
    <property type="match status" value="1"/>
</dbReference>
<protein>
    <recommendedName>
        <fullName evidence="6 17">Postreplication repair E3 ubiquitin-protein ligase RAD18</fullName>
        <ecNumber evidence="5 17">2.3.2.27</ecNumber>
    </recommendedName>
    <alternativeName>
        <fullName evidence="17">RING-type E3 ubiquitin transferase RAD18</fullName>
    </alternativeName>
</protein>
<evidence type="ECO:0000256" key="12">
    <source>
        <dbReference type="ARBA" id="ARBA00022833"/>
    </source>
</evidence>
<dbReference type="Gene3D" id="3.30.160.60">
    <property type="entry name" value="Classic Zinc Finger"/>
    <property type="match status" value="1"/>
</dbReference>
<organism evidence="21 22">
    <name type="scientific">Lepidopterella palustris CBS 459.81</name>
    <dbReference type="NCBI Taxonomy" id="1314670"/>
    <lineage>
        <taxon>Eukaryota</taxon>
        <taxon>Fungi</taxon>
        <taxon>Dikarya</taxon>
        <taxon>Ascomycota</taxon>
        <taxon>Pezizomycotina</taxon>
        <taxon>Dothideomycetes</taxon>
        <taxon>Pleosporomycetidae</taxon>
        <taxon>Mytilinidiales</taxon>
        <taxon>Argynnaceae</taxon>
        <taxon>Lepidopterella</taxon>
    </lineage>
</organism>
<comment type="function">
    <text evidence="17">E3 RING-finger protein, member of the UBC2/RAD6 epistasis group. Associates to the E2 ubiquitin conjugating enzyme UBC2/RAD6 to form the UBC2-RAD18 ubiquitin ligase complex involved in postreplicative repair (PRR) of damaged DNA.</text>
</comment>
<dbReference type="Pfam" id="PF13923">
    <property type="entry name" value="zf-C3HC4_2"/>
    <property type="match status" value="1"/>
</dbReference>
<dbReference type="PROSITE" id="PS00518">
    <property type="entry name" value="ZF_RING_1"/>
    <property type="match status" value="1"/>
</dbReference>
<dbReference type="EC" id="2.3.2.27" evidence="5 17"/>
<dbReference type="InterPro" id="IPR003034">
    <property type="entry name" value="SAP_dom"/>
</dbReference>
<dbReference type="PROSITE" id="PS50089">
    <property type="entry name" value="ZF_RING_2"/>
    <property type="match status" value="1"/>
</dbReference>
<dbReference type="InterPro" id="IPR006642">
    <property type="entry name" value="Rad18_UBZ4"/>
</dbReference>
<evidence type="ECO:0000256" key="5">
    <source>
        <dbReference type="ARBA" id="ARBA00012483"/>
    </source>
</evidence>
<evidence type="ECO:0000256" key="14">
    <source>
        <dbReference type="ARBA" id="ARBA00023204"/>
    </source>
</evidence>
<reference evidence="21 22" key="1">
    <citation type="journal article" date="2016" name="Nat. Commun.">
        <title>Ectomycorrhizal ecology is imprinted in the genome of the dominant symbiotic fungus Cenococcum geophilum.</title>
        <authorList>
            <consortium name="DOE Joint Genome Institute"/>
            <person name="Peter M."/>
            <person name="Kohler A."/>
            <person name="Ohm R.A."/>
            <person name="Kuo A."/>
            <person name="Krutzmann J."/>
            <person name="Morin E."/>
            <person name="Arend M."/>
            <person name="Barry K.W."/>
            <person name="Binder M."/>
            <person name="Choi C."/>
            <person name="Clum A."/>
            <person name="Copeland A."/>
            <person name="Grisel N."/>
            <person name="Haridas S."/>
            <person name="Kipfer T."/>
            <person name="LaButti K."/>
            <person name="Lindquist E."/>
            <person name="Lipzen A."/>
            <person name="Maire R."/>
            <person name="Meier B."/>
            <person name="Mihaltcheva S."/>
            <person name="Molinier V."/>
            <person name="Murat C."/>
            <person name="Poggeler S."/>
            <person name="Quandt C.A."/>
            <person name="Sperisen C."/>
            <person name="Tritt A."/>
            <person name="Tisserant E."/>
            <person name="Crous P.W."/>
            <person name="Henrissat B."/>
            <person name="Nehls U."/>
            <person name="Egli S."/>
            <person name="Spatafora J.W."/>
            <person name="Grigoriev I.V."/>
            <person name="Martin F.M."/>
        </authorList>
    </citation>
    <scope>NUCLEOTIDE SEQUENCE [LARGE SCALE GENOMIC DNA]</scope>
    <source>
        <strain evidence="21 22">CBS 459.81</strain>
    </source>
</reference>
<dbReference type="InterPro" id="IPR039577">
    <property type="entry name" value="Rad18"/>
</dbReference>
<dbReference type="InterPro" id="IPR013083">
    <property type="entry name" value="Znf_RING/FYVE/PHD"/>
</dbReference>
<evidence type="ECO:0000256" key="15">
    <source>
        <dbReference type="ARBA" id="ARBA00023242"/>
    </source>
</evidence>
<keyword evidence="11 17" id="KW-0833">Ubl conjugation pathway</keyword>
<evidence type="ECO:0000256" key="2">
    <source>
        <dbReference type="ARBA" id="ARBA00004123"/>
    </source>
</evidence>
<name>A0A8E2EGQ1_9PEZI</name>
<evidence type="ECO:0000259" key="19">
    <source>
        <dbReference type="PROSITE" id="PS50089"/>
    </source>
</evidence>
<evidence type="ECO:0000256" key="17">
    <source>
        <dbReference type="RuleBase" id="RU368093"/>
    </source>
</evidence>
<feature type="domain" description="SAP" evidence="20">
    <location>
        <begin position="235"/>
        <end position="269"/>
    </location>
</feature>
<dbReference type="PANTHER" id="PTHR14134:SF2">
    <property type="entry name" value="E3 UBIQUITIN-PROTEIN LIGASE RAD18"/>
    <property type="match status" value="1"/>
</dbReference>
<keyword evidence="13 17" id="KW-0238">DNA-binding</keyword>
<feature type="region of interest" description="Disordered" evidence="18">
    <location>
        <begin position="189"/>
        <end position="224"/>
    </location>
</feature>
<dbReference type="Proteomes" id="UP000250266">
    <property type="component" value="Unassembled WGS sequence"/>
</dbReference>
<dbReference type="GO" id="GO:0003697">
    <property type="term" value="F:single-stranded DNA binding"/>
    <property type="evidence" value="ECO:0007669"/>
    <property type="project" value="UniProtKB-UniRule"/>
</dbReference>
<evidence type="ECO:0000259" key="20">
    <source>
        <dbReference type="PROSITE" id="PS50800"/>
    </source>
</evidence>
<feature type="domain" description="RING-type" evidence="19">
    <location>
        <begin position="30"/>
        <end position="68"/>
    </location>
</feature>
<keyword evidence="12 17" id="KW-0862">Zinc</keyword>
<comment type="subcellular location">
    <subcellularLocation>
        <location evidence="2 17">Nucleus</location>
    </subcellularLocation>
</comment>
<dbReference type="GO" id="GO:0005634">
    <property type="term" value="C:nucleus"/>
    <property type="evidence" value="ECO:0007669"/>
    <property type="project" value="UniProtKB-SubCell"/>
</dbReference>
<keyword evidence="22" id="KW-1185">Reference proteome</keyword>
<dbReference type="InterPro" id="IPR004580">
    <property type="entry name" value="Rad18_fungi"/>
</dbReference>
<keyword evidence="7 17" id="KW-0808">Transferase</keyword>
<dbReference type="InterPro" id="IPR001841">
    <property type="entry name" value="Znf_RING"/>
</dbReference>
<dbReference type="Gene3D" id="3.30.40.10">
    <property type="entry name" value="Zinc/RING finger domain, C3HC4 (zinc finger)"/>
    <property type="match status" value="1"/>
</dbReference>
<dbReference type="SMART" id="SM00513">
    <property type="entry name" value="SAP"/>
    <property type="match status" value="1"/>
</dbReference>
<dbReference type="NCBIfam" id="TIGR00599">
    <property type="entry name" value="rad18"/>
    <property type="match status" value="1"/>
</dbReference>
<dbReference type="GO" id="GO:0006513">
    <property type="term" value="P:protein monoubiquitination"/>
    <property type="evidence" value="ECO:0007669"/>
    <property type="project" value="InterPro"/>
</dbReference>
<evidence type="ECO:0000256" key="4">
    <source>
        <dbReference type="ARBA" id="ARBA00009506"/>
    </source>
</evidence>
<evidence type="ECO:0000256" key="9">
    <source>
        <dbReference type="ARBA" id="ARBA00022763"/>
    </source>
</evidence>
<keyword evidence="15 17" id="KW-0539">Nucleus</keyword>
<dbReference type="Pfam" id="PF02037">
    <property type="entry name" value="SAP"/>
    <property type="match status" value="1"/>
</dbReference>
<comment type="pathway">
    <text evidence="3 17">Protein modification; protein ubiquitination.</text>
</comment>
<evidence type="ECO:0000256" key="3">
    <source>
        <dbReference type="ARBA" id="ARBA00004906"/>
    </source>
</evidence>
<dbReference type="SMART" id="SM00734">
    <property type="entry name" value="ZnF_Rad18"/>
    <property type="match status" value="1"/>
</dbReference>
<dbReference type="GO" id="GO:0008270">
    <property type="term" value="F:zinc ion binding"/>
    <property type="evidence" value="ECO:0007669"/>
    <property type="project" value="UniProtKB-KW"/>
</dbReference>
<feature type="compositionally biased region" description="Polar residues" evidence="18">
    <location>
        <begin position="195"/>
        <end position="216"/>
    </location>
</feature>
<evidence type="ECO:0000256" key="1">
    <source>
        <dbReference type="ARBA" id="ARBA00000900"/>
    </source>
</evidence>
<accession>A0A8E2EGQ1</accession>
<dbReference type="PANTHER" id="PTHR14134">
    <property type="entry name" value="E3 UBIQUITIN-PROTEIN LIGASE RAD18"/>
    <property type="match status" value="1"/>
</dbReference>
<proteinExistence type="inferred from homology"/>
<comment type="subunit">
    <text evidence="17">Interacts with E2 UBC2, forming a complex with ubiquitin ligase activity.</text>
</comment>
<keyword evidence="14 17" id="KW-0234">DNA repair</keyword>
<evidence type="ECO:0000256" key="8">
    <source>
        <dbReference type="ARBA" id="ARBA00022723"/>
    </source>
</evidence>
<evidence type="ECO:0000256" key="18">
    <source>
        <dbReference type="SAM" id="MobiDB-lite"/>
    </source>
</evidence>
<dbReference type="AlphaFoldDB" id="A0A8E2EGQ1"/>
<evidence type="ECO:0000256" key="13">
    <source>
        <dbReference type="ARBA" id="ARBA00023125"/>
    </source>
</evidence>
<dbReference type="GO" id="GO:0097505">
    <property type="term" value="C:Rad6-Rad18 complex"/>
    <property type="evidence" value="ECO:0007669"/>
    <property type="project" value="TreeGrafter"/>
</dbReference>
<dbReference type="SUPFAM" id="SSF57850">
    <property type="entry name" value="RING/U-box"/>
    <property type="match status" value="1"/>
</dbReference>
<dbReference type="EMBL" id="KV744855">
    <property type="protein sequence ID" value="OCK83680.1"/>
    <property type="molecule type" value="Genomic_DNA"/>
</dbReference>
<evidence type="ECO:0000256" key="6">
    <source>
        <dbReference type="ARBA" id="ARBA00015551"/>
    </source>
</evidence>
<dbReference type="InterPro" id="IPR017907">
    <property type="entry name" value="Znf_RING_CS"/>
</dbReference>
<evidence type="ECO:0000313" key="21">
    <source>
        <dbReference type="EMBL" id="OCK83680.1"/>
    </source>
</evidence>
<dbReference type="UniPathway" id="UPA00143"/>
<gene>
    <name evidence="21" type="ORF">K432DRAFT_401818</name>
</gene>
<evidence type="ECO:0000256" key="16">
    <source>
        <dbReference type="PROSITE-ProRule" id="PRU00175"/>
    </source>
</evidence>
<keyword evidence="8 17" id="KW-0479">Metal-binding</keyword>
<dbReference type="GO" id="GO:0061630">
    <property type="term" value="F:ubiquitin protein ligase activity"/>
    <property type="evidence" value="ECO:0007669"/>
    <property type="project" value="UniProtKB-UniRule"/>
</dbReference>
<dbReference type="GO" id="GO:0006281">
    <property type="term" value="P:DNA repair"/>
    <property type="evidence" value="ECO:0007669"/>
    <property type="project" value="UniProtKB-KW"/>
</dbReference>
<keyword evidence="10 16" id="KW-0863">Zinc-finger</keyword>
<evidence type="ECO:0000313" key="22">
    <source>
        <dbReference type="Proteomes" id="UP000250266"/>
    </source>
</evidence>
<sequence length="443" mass="49895">MNSTYDIPDSTDWLKTSLSAFEPLEAALRCQVCKDFYDTPMITTCSHTFCSLCIRRCLASDGKCPICRSSDQADKLRKNGAVQEIVDSFQAARPAALKLAREDVALREEHGAPKRMLKRKLDDTDLEEAEEQRPKQSRRTRSQNRVQDSSPPRLEVIDLDEDYEDDNGLVKCPVCNIRMKEESIWSHLDKCDGQSKPSSGRNSRSRSTPSVTNLLQRTPEKEPASALARLPQLNYSLLKENALRKKLQDLGIPALGSKQLLIKRHVEWGNLWNSNCDSARPRTKRELLKDLDTWERSQGGGAPNPAAVVMKKDFDGNGWATSNKSQFDELIANARRKRTPVEKVEMKEDAVDKMETTAAETREFYDNSNLHNDLRRPSEGNEDALSIIREKADQANLDGLTSRSIVNLASRANAHVNTVDEDVFLDAPRDEFIGNSLDSPLHN</sequence>